<evidence type="ECO:0008006" key="5">
    <source>
        <dbReference type="Google" id="ProtNLM"/>
    </source>
</evidence>
<evidence type="ECO:0000313" key="4">
    <source>
        <dbReference type="Proteomes" id="UP000315385"/>
    </source>
</evidence>
<dbReference type="OrthoDB" id="214079at2157"/>
<dbReference type="AlphaFoldDB" id="A0A544QKP4"/>
<evidence type="ECO:0000256" key="1">
    <source>
        <dbReference type="ARBA" id="ARBA00022649"/>
    </source>
</evidence>
<accession>A0A544QKP4</accession>
<evidence type="ECO:0000256" key="2">
    <source>
        <dbReference type="SAM" id="MobiDB-lite"/>
    </source>
</evidence>
<evidence type="ECO:0000313" key="3">
    <source>
        <dbReference type="EMBL" id="TQQ78887.1"/>
    </source>
</evidence>
<reference evidence="3 4" key="1">
    <citation type="submission" date="2019-02" db="EMBL/GenBank/DDBJ databases">
        <title>Halonotius sp. a new haloqrchaeon isolated from saline water.</title>
        <authorList>
            <person name="Duran-Viseras A."/>
            <person name="Sanchez-Porro C."/>
            <person name="Ventosa A."/>
        </authorList>
    </citation>
    <scope>NUCLEOTIDE SEQUENCE [LARGE SCALE GENOMIC DNA]</scope>
    <source>
        <strain evidence="3 4">F9-27</strain>
    </source>
</reference>
<comment type="caution">
    <text evidence="3">The sequence shown here is derived from an EMBL/GenBank/DDBJ whole genome shotgun (WGS) entry which is preliminary data.</text>
</comment>
<keyword evidence="1" id="KW-1277">Toxin-antitoxin system</keyword>
<dbReference type="RefSeq" id="WP_142444364.1">
    <property type="nucleotide sequence ID" value="NZ_SESI01000004.1"/>
</dbReference>
<sequence length="83" mass="9305">MGTANKQIRVSEAVKRELNARRREDESFNDVVERLLDDDRDLLAGFGAFAGTDRAEAIRAVHEQGQEKSNNRIAAMAESRSDE</sequence>
<keyword evidence="4" id="KW-1185">Reference proteome</keyword>
<name>A0A544QKP4_9EURY</name>
<dbReference type="InterPro" id="IPR003847">
    <property type="entry name" value="Put_antitoxin"/>
</dbReference>
<protein>
    <recommendedName>
        <fullName evidence="5">Antitoxin</fullName>
    </recommendedName>
</protein>
<proteinExistence type="predicted"/>
<feature type="region of interest" description="Disordered" evidence="2">
    <location>
        <begin position="63"/>
        <end position="83"/>
    </location>
</feature>
<gene>
    <name evidence="3" type="ORF">EWF95_12190</name>
</gene>
<dbReference type="EMBL" id="SESI01000004">
    <property type="protein sequence ID" value="TQQ78887.1"/>
    <property type="molecule type" value="Genomic_DNA"/>
</dbReference>
<organism evidence="3 4">
    <name type="scientific">Halonotius roseus</name>
    <dbReference type="NCBI Taxonomy" id="2511997"/>
    <lineage>
        <taxon>Archaea</taxon>
        <taxon>Methanobacteriati</taxon>
        <taxon>Methanobacteriota</taxon>
        <taxon>Stenosarchaea group</taxon>
        <taxon>Halobacteria</taxon>
        <taxon>Halobacteriales</taxon>
        <taxon>Haloferacaceae</taxon>
        <taxon>Halonotius</taxon>
    </lineage>
</organism>
<dbReference type="Pfam" id="PF02697">
    <property type="entry name" value="VAPB_antitox"/>
    <property type="match status" value="1"/>
</dbReference>
<dbReference type="Proteomes" id="UP000315385">
    <property type="component" value="Unassembled WGS sequence"/>
</dbReference>